<dbReference type="EMBL" id="JBEPNJ010000002">
    <property type="protein sequence ID" value="MET3770947.1"/>
    <property type="molecule type" value="Genomic_DNA"/>
</dbReference>
<comment type="caution">
    <text evidence="1">The sequence shown here is derived from an EMBL/GenBank/DDBJ whole genome shotgun (WGS) entry which is preliminary data.</text>
</comment>
<gene>
    <name evidence="1" type="ORF">ABIC98_000578</name>
</gene>
<dbReference type="Proteomes" id="UP001549207">
    <property type="component" value="Unassembled WGS sequence"/>
</dbReference>
<keyword evidence="2" id="KW-1185">Reference proteome</keyword>
<reference evidence="1" key="1">
    <citation type="submission" date="2024-06" db="EMBL/GenBank/DDBJ databases">
        <title>Genomic Encyclopedia of Type Strains, Phase IV (KMG-IV): sequencing the most valuable type-strain genomes for metagenomic binning, comparative biology and taxonomic classification.</title>
        <authorList>
            <person name="Goeker M."/>
        </authorList>
    </citation>
    <scope>NUCLEOTIDE SEQUENCE</scope>
    <source>
        <strain evidence="1">SJCon</strain>
    </source>
</reference>
<evidence type="ECO:0000313" key="1">
    <source>
        <dbReference type="EMBL" id="MET3770947.1"/>
    </source>
</evidence>
<name>A0ACC6TBA2_9MICC</name>
<organism evidence="1 2">
    <name type="scientific">Arthrobacter nitrophenolicus</name>
    <dbReference type="NCBI Taxonomy" id="683150"/>
    <lineage>
        <taxon>Bacteria</taxon>
        <taxon>Bacillati</taxon>
        <taxon>Actinomycetota</taxon>
        <taxon>Actinomycetes</taxon>
        <taxon>Micrococcales</taxon>
        <taxon>Micrococcaceae</taxon>
        <taxon>Arthrobacter</taxon>
    </lineage>
</organism>
<evidence type="ECO:0000313" key="2">
    <source>
        <dbReference type="Proteomes" id="UP001549207"/>
    </source>
</evidence>
<proteinExistence type="predicted"/>
<protein>
    <submittedName>
        <fullName evidence="1">Uncharacterized protein</fullName>
    </submittedName>
</protein>
<accession>A0ACC6TBA2</accession>
<sequence>MRPTASPSPEMLKEAVPGYRDTASFVIYACRSEVVT</sequence>